<gene>
    <name evidence="1" type="ORF">LCGC14_2497980</name>
</gene>
<protein>
    <submittedName>
        <fullName evidence="1">Uncharacterized protein</fullName>
    </submittedName>
</protein>
<name>A0A0F9DWM7_9ZZZZ</name>
<evidence type="ECO:0000313" key="1">
    <source>
        <dbReference type="EMBL" id="KKL16198.1"/>
    </source>
</evidence>
<feature type="non-terminal residue" evidence="1">
    <location>
        <position position="1"/>
    </location>
</feature>
<organism evidence="1">
    <name type="scientific">marine sediment metagenome</name>
    <dbReference type="NCBI Taxonomy" id="412755"/>
    <lineage>
        <taxon>unclassified sequences</taxon>
        <taxon>metagenomes</taxon>
        <taxon>ecological metagenomes</taxon>
    </lineage>
</organism>
<accession>A0A0F9DWM7</accession>
<dbReference type="AlphaFoldDB" id="A0A0F9DWM7"/>
<proteinExistence type="predicted"/>
<reference evidence="1" key="1">
    <citation type="journal article" date="2015" name="Nature">
        <title>Complex archaea that bridge the gap between prokaryotes and eukaryotes.</title>
        <authorList>
            <person name="Spang A."/>
            <person name="Saw J.H."/>
            <person name="Jorgensen S.L."/>
            <person name="Zaremba-Niedzwiedzka K."/>
            <person name="Martijn J."/>
            <person name="Lind A.E."/>
            <person name="van Eijk R."/>
            <person name="Schleper C."/>
            <person name="Guy L."/>
            <person name="Ettema T.J."/>
        </authorList>
    </citation>
    <scope>NUCLEOTIDE SEQUENCE</scope>
</reference>
<comment type="caution">
    <text evidence="1">The sequence shown here is derived from an EMBL/GenBank/DDBJ whole genome shotgun (WGS) entry which is preliminary data.</text>
</comment>
<sequence length="32" mass="3571">NDKSSLFSSLKIIKNPINMPNAIIDNNIKSKI</sequence>
<dbReference type="EMBL" id="LAZR01039762">
    <property type="protein sequence ID" value="KKL16198.1"/>
    <property type="molecule type" value="Genomic_DNA"/>
</dbReference>